<proteinExistence type="predicted"/>
<protein>
    <submittedName>
        <fullName evidence="2">Uncharacterized protein</fullName>
    </submittedName>
</protein>
<sequence>MAPPPSPMSSRAPPSSRGAAITSRNLFSPRRRSSLLGASHRVAVPGLHAGALAQLATSPIATTTPIGSSPPWRLHLRDRRSCPNHGTTTPYSFLADRREQAANRCLTCSKHRRPSPTSAVVSWIFLPQQPWRRRVPPAAMAPPASSSALQQQRRATPKGMALPSALSRQPHRPSCLPCVRWNADINFKLNLEAEDNADRHGIASSRCQLVPASNLASPQALGENLDFALL</sequence>
<evidence type="ECO:0000313" key="2">
    <source>
        <dbReference type="EMBL" id="WVZ90592.1"/>
    </source>
</evidence>
<keyword evidence="3" id="KW-1185">Reference proteome</keyword>
<feature type="compositionally biased region" description="Low complexity" evidence="1">
    <location>
        <begin position="8"/>
        <end position="17"/>
    </location>
</feature>
<feature type="region of interest" description="Disordered" evidence="1">
    <location>
        <begin position="61"/>
        <end position="93"/>
    </location>
</feature>
<dbReference type="EMBL" id="CP144752">
    <property type="protein sequence ID" value="WVZ90592.1"/>
    <property type="molecule type" value="Genomic_DNA"/>
</dbReference>
<accession>A0AAQ3UI45</accession>
<name>A0AAQ3UI45_PASNO</name>
<dbReference type="Proteomes" id="UP001341281">
    <property type="component" value="Chromosome 08"/>
</dbReference>
<evidence type="ECO:0000256" key="1">
    <source>
        <dbReference type="SAM" id="MobiDB-lite"/>
    </source>
</evidence>
<dbReference type="AlphaFoldDB" id="A0AAQ3UI45"/>
<gene>
    <name evidence="2" type="ORF">U9M48_036879</name>
</gene>
<feature type="region of interest" description="Disordered" evidence="1">
    <location>
        <begin position="136"/>
        <end position="172"/>
    </location>
</feature>
<feature type="compositionally biased region" description="Low complexity" evidence="1">
    <location>
        <begin position="136"/>
        <end position="154"/>
    </location>
</feature>
<reference evidence="2 3" key="1">
    <citation type="submission" date="2024-02" db="EMBL/GenBank/DDBJ databases">
        <title>High-quality chromosome-scale genome assembly of Pensacola bahiagrass (Paspalum notatum Flugge var. saurae).</title>
        <authorList>
            <person name="Vega J.M."/>
            <person name="Podio M."/>
            <person name="Orjuela J."/>
            <person name="Siena L.A."/>
            <person name="Pessino S.C."/>
            <person name="Combes M.C."/>
            <person name="Mariac C."/>
            <person name="Albertini E."/>
            <person name="Pupilli F."/>
            <person name="Ortiz J.P.A."/>
            <person name="Leblanc O."/>
        </authorList>
    </citation>
    <scope>NUCLEOTIDE SEQUENCE [LARGE SCALE GENOMIC DNA]</scope>
    <source>
        <strain evidence="2">R1</strain>
        <tissue evidence="2">Leaf</tissue>
    </source>
</reference>
<feature type="region of interest" description="Disordered" evidence="1">
    <location>
        <begin position="1"/>
        <end position="21"/>
    </location>
</feature>
<evidence type="ECO:0000313" key="3">
    <source>
        <dbReference type="Proteomes" id="UP001341281"/>
    </source>
</evidence>
<organism evidence="2 3">
    <name type="scientific">Paspalum notatum var. saurae</name>
    <dbReference type="NCBI Taxonomy" id="547442"/>
    <lineage>
        <taxon>Eukaryota</taxon>
        <taxon>Viridiplantae</taxon>
        <taxon>Streptophyta</taxon>
        <taxon>Embryophyta</taxon>
        <taxon>Tracheophyta</taxon>
        <taxon>Spermatophyta</taxon>
        <taxon>Magnoliopsida</taxon>
        <taxon>Liliopsida</taxon>
        <taxon>Poales</taxon>
        <taxon>Poaceae</taxon>
        <taxon>PACMAD clade</taxon>
        <taxon>Panicoideae</taxon>
        <taxon>Andropogonodae</taxon>
        <taxon>Paspaleae</taxon>
        <taxon>Paspalinae</taxon>
        <taxon>Paspalum</taxon>
    </lineage>
</organism>